<dbReference type="Gene3D" id="2.60.40.1190">
    <property type="match status" value="1"/>
</dbReference>
<sequence>MPKIYPSFFLLLVFISFDTYSQKKTIQAKFSAENITIDGKINEEIWKTAPIATDFIMFEPDNGKPISESKKTEVKVLYDNNAVYVLAVLYDDEPNKISRELTNRDEFGVADVFSVSINGNNDGQQDFRFFVSAAGVQMDCLATEGGEDFNWDAIWDSEVKITDFGWVVEMKIPYAALRFSKEIKQTWGINFKRDILRGAIDQSYTWNFVDTKIGAVIVQAGILEGIENIKTPTRLFFIPYSSAYYQKDDFASDSTFKVGMDIKYGINDAFTLDAILVPDFGQTKFDKAILNLEPFEQQFDENRSFFTEATDLFSKGNLFYSRRIGGSPIKDIYTLQDELAANEEIINFPSTVDLINAVKISGRTEKGLGIGFLNAVTAKTEATILKTITNTSVDPITNSTATTTTETTREEVVQPLTNYNVFVLDQRFNQNSSVSFINTNTIRNVDFRDANVSALLFDLNTKKNAYKLSGDFKYSSIKDNDFYTLLNNGLENYNGFKTQLNFAKTSGKYRYMFSGKYLSENYDVNDLGIIFVNNYRSGYGEMTYRIINPTKTFNSLKINQNINVEIHNTTGKTQEAWYQAVFAAINKKNQIWEGKVQVSPFDRYNFYEPRVQGKYVFVPQSIVSYLYFASNDNKKFTIDIDGSIEKFNEEGRIIYMISPAISNRFSDKFSLSYNLIYTRRVNDRGWVGYVGDDVIFAERNREIVDHYFTGKYSITNKMSFNLVARYYWSYAENHEFFTLEDNGKLTTNSTYSENKNRNFNSWNFDFSYSWWFAPASEISVLYRNYAVESTNLVQKNMQTNLNNVFDTNLTSIFSVSLRYYIDYNSLKRKH</sequence>
<protein>
    <submittedName>
        <fullName evidence="3">Carbohydrate binding family 9 domain-containing protein</fullName>
    </submittedName>
</protein>
<dbReference type="GO" id="GO:0016052">
    <property type="term" value="P:carbohydrate catabolic process"/>
    <property type="evidence" value="ECO:0007669"/>
    <property type="project" value="InterPro"/>
</dbReference>
<dbReference type="InterPro" id="IPR045670">
    <property type="entry name" value="DUF5916"/>
</dbReference>
<dbReference type="InterPro" id="IPR010502">
    <property type="entry name" value="Carb-bd_dom_fam9"/>
</dbReference>
<feature type="domain" description="Carbohydrate-binding" evidence="1">
    <location>
        <begin position="37"/>
        <end position="191"/>
    </location>
</feature>
<gene>
    <name evidence="3" type="ORF">FNW17_03390</name>
</gene>
<dbReference type="RefSeq" id="WP_143391312.1">
    <property type="nucleotide sequence ID" value="NZ_VJZQ01000021.1"/>
</dbReference>
<dbReference type="SUPFAM" id="SSF49344">
    <property type="entry name" value="CBD9-like"/>
    <property type="match status" value="1"/>
</dbReference>
<dbReference type="Proteomes" id="UP000318585">
    <property type="component" value="Unassembled WGS sequence"/>
</dbReference>
<name>A0A553CQK8_9FLAO</name>
<dbReference type="AlphaFoldDB" id="A0A553CQK8"/>
<dbReference type="GO" id="GO:0004553">
    <property type="term" value="F:hydrolase activity, hydrolyzing O-glycosyl compounds"/>
    <property type="evidence" value="ECO:0007669"/>
    <property type="project" value="InterPro"/>
</dbReference>
<dbReference type="CDD" id="cd09618">
    <property type="entry name" value="CBM9_like_2"/>
    <property type="match status" value="1"/>
</dbReference>
<dbReference type="Pfam" id="PF06452">
    <property type="entry name" value="CBM9_1"/>
    <property type="match status" value="1"/>
</dbReference>
<reference evidence="3 4" key="1">
    <citation type="submission" date="2019-07" db="EMBL/GenBank/DDBJ databases">
        <title>Novel species of Flavobacterium.</title>
        <authorList>
            <person name="Liu Q."/>
            <person name="Xin Y.-H."/>
        </authorList>
    </citation>
    <scope>NUCLEOTIDE SEQUENCE [LARGE SCALE GENOMIC DNA]</scope>
    <source>
        <strain evidence="3 4">LB3P56</strain>
    </source>
</reference>
<dbReference type="OrthoDB" id="9786766at2"/>
<accession>A0A553CQK8</accession>
<proteinExistence type="predicted"/>
<dbReference type="GO" id="GO:0030246">
    <property type="term" value="F:carbohydrate binding"/>
    <property type="evidence" value="ECO:0007669"/>
    <property type="project" value="InterPro"/>
</dbReference>
<organism evidence="3 4">
    <name type="scientific">Flavobacterium franklandianum</name>
    <dbReference type="NCBI Taxonomy" id="2594430"/>
    <lineage>
        <taxon>Bacteria</taxon>
        <taxon>Pseudomonadati</taxon>
        <taxon>Bacteroidota</taxon>
        <taxon>Flavobacteriia</taxon>
        <taxon>Flavobacteriales</taxon>
        <taxon>Flavobacteriaceae</taxon>
        <taxon>Flavobacterium</taxon>
    </lineage>
</organism>
<dbReference type="EMBL" id="VJZR01000002">
    <property type="protein sequence ID" value="TRX22823.1"/>
    <property type="molecule type" value="Genomic_DNA"/>
</dbReference>
<evidence type="ECO:0000313" key="4">
    <source>
        <dbReference type="Proteomes" id="UP000318585"/>
    </source>
</evidence>
<comment type="caution">
    <text evidence="3">The sequence shown here is derived from an EMBL/GenBank/DDBJ whole genome shotgun (WGS) entry which is preliminary data.</text>
</comment>
<dbReference type="Pfam" id="PF19313">
    <property type="entry name" value="DUF5916"/>
    <property type="match status" value="1"/>
</dbReference>
<evidence type="ECO:0000259" key="2">
    <source>
        <dbReference type="Pfam" id="PF19313"/>
    </source>
</evidence>
<evidence type="ECO:0000259" key="1">
    <source>
        <dbReference type="Pfam" id="PF06452"/>
    </source>
</evidence>
<evidence type="ECO:0000313" key="3">
    <source>
        <dbReference type="EMBL" id="TRX22823.1"/>
    </source>
</evidence>
<keyword evidence="4" id="KW-1185">Reference proteome</keyword>
<feature type="domain" description="DUF5916" evidence="2">
    <location>
        <begin position="231"/>
        <end position="829"/>
    </location>
</feature>